<sequence length="307" mass="33178">MRLHKSWGYALIVFGLVMLTSSVSKMIHLDELVAAKVEAGVERIGSNMERFGEEMDRFGASMEKLAEGFSDGNLVIEMGSQTIELEQIKKIKLENNVGQIKVTADANAKQATLKYTKKLNTNEPRQEAQERLKQVTIDVHEAGEATMLVQSGRYLSDSLLKQFRVDYELVVPPAIAIELDTKVGDITTSGLQSDLTVIANVAKIDIDGFKGTLHVKNNTGAISIQGGKEVKAIEVTSNVGALKLALSEKENLKVDAKTNVGALDSEFSLNERRLGPSKSVQGQIGDGSTGQVTLSTNTGSISLVKSK</sequence>
<protein>
    <submittedName>
        <fullName evidence="3">DUF4097 family beta strand repeat-containing protein</fullName>
    </submittedName>
</protein>
<dbReference type="EMBL" id="JBHUIO010000002">
    <property type="protein sequence ID" value="MFD2169040.1"/>
    <property type="molecule type" value="Genomic_DNA"/>
</dbReference>
<dbReference type="RefSeq" id="WP_386044091.1">
    <property type="nucleotide sequence ID" value="NZ_JBHUIO010000002.1"/>
</dbReference>
<proteinExistence type="predicted"/>
<feature type="region of interest" description="Disordered" evidence="1">
    <location>
        <begin position="274"/>
        <end position="293"/>
    </location>
</feature>
<organism evidence="3 4">
    <name type="scientific">Tumebacillus lipolyticus</name>
    <dbReference type="NCBI Taxonomy" id="1280370"/>
    <lineage>
        <taxon>Bacteria</taxon>
        <taxon>Bacillati</taxon>
        <taxon>Bacillota</taxon>
        <taxon>Bacilli</taxon>
        <taxon>Bacillales</taxon>
        <taxon>Alicyclobacillaceae</taxon>
        <taxon>Tumebacillus</taxon>
    </lineage>
</organism>
<evidence type="ECO:0000256" key="1">
    <source>
        <dbReference type="SAM" id="MobiDB-lite"/>
    </source>
</evidence>
<gene>
    <name evidence="3" type="ORF">ACFSOY_03270</name>
</gene>
<accession>A0ABW4ZV05</accession>
<keyword evidence="4" id="KW-1185">Reference proteome</keyword>
<name>A0ABW4ZV05_9BACL</name>
<feature type="domain" description="DUF4097" evidence="2">
    <location>
        <begin position="87"/>
        <end position="303"/>
    </location>
</feature>
<dbReference type="Proteomes" id="UP001597343">
    <property type="component" value="Unassembled WGS sequence"/>
</dbReference>
<evidence type="ECO:0000313" key="4">
    <source>
        <dbReference type="Proteomes" id="UP001597343"/>
    </source>
</evidence>
<comment type="caution">
    <text evidence="3">The sequence shown here is derived from an EMBL/GenBank/DDBJ whole genome shotgun (WGS) entry which is preliminary data.</text>
</comment>
<evidence type="ECO:0000313" key="3">
    <source>
        <dbReference type="EMBL" id="MFD2169040.1"/>
    </source>
</evidence>
<evidence type="ECO:0000259" key="2">
    <source>
        <dbReference type="Pfam" id="PF13349"/>
    </source>
</evidence>
<dbReference type="Pfam" id="PF13349">
    <property type="entry name" value="DUF4097"/>
    <property type="match status" value="1"/>
</dbReference>
<dbReference type="InterPro" id="IPR025164">
    <property type="entry name" value="Toastrack_DUF4097"/>
</dbReference>
<reference evidence="4" key="1">
    <citation type="journal article" date="2019" name="Int. J. Syst. Evol. Microbiol.">
        <title>The Global Catalogue of Microorganisms (GCM) 10K type strain sequencing project: providing services to taxonomists for standard genome sequencing and annotation.</title>
        <authorList>
            <consortium name="The Broad Institute Genomics Platform"/>
            <consortium name="The Broad Institute Genome Sequencing Center for Infectious Disease"/>
            <person name="Wu L."/>
            <person name="Ma J."/>
        </authorList>
    </citation>
    <scope>NUCLEOTIDE SEQUENCE [LARGE SCALE GENOMIC DNA]</scope>
    <source>
        <strain evidence="4">CGMCC 1.13574</strain>
    </source>
</reference>